<dbReference type="GO" id="GO:0016491">
    <property type="term" value="F:oxidoreductase activity"/>
    <property type="evidence" value="ECO:0007669"/>
    <property type="project" value="UniProtKB-KW"/>
</dbReference>
<dbReference type="PRINTS" id="PR00411">
    <property type="entry name" value="PNDRDTASEI"/>
</dbReference>
<evidence type="ECO:0000256" key="7">
    <source>
        <dbReference type="ARBA" id="ARBA00023002"/>
    </source>
</evidence>
<dbReference type="PANTHER" id="PTHR43429:SF3">
    <property type="entry name" value="NITRITE REDUCTASE [NAD(P)H]"/>
    <property type="match status" value="1"/>
</dbReference>
<dbReference type="Proteomes" id="UP000283993">
    <property type="component" value="Unassembled WGS sequence"/>
</dbReference>
<proteinExistence type="inferred from homology"/>
<evidence type="ECO:0000256" key="5">
    <source>
        <dbReference type="ARBA" id="ARBA00022630"/>
    </source>
</evidence>
<dbReference type="Gene3D" id="3.50.50.60">
    <property type="entry name" value="FAD/NAD(P)-binding domain"/>
    <property type="match status" value="2"/>
</dbReference>
<dbReference type="Pfam" id="PF18113">
    <property type="entry name" value="Rbx_binding"/>
    <property type="match status" value="1"/>
</dbReference>
<evidence type="ECO:0000256" key="4">
    <source>
        <dbReference type="ARBA" id="ARBA00022490"/>
    </source>
</evidence>
<feature type="domain" description="FAD/NAD(P)-binding" evidence="9">
    <location>
        <begin position="4"/>
        <end position="279"/>
    </location>
</feature>
<dbReference type="RefSeq" id="WP_123631364.1">
    <property type="nucleotide sequence ID" value="NZ_AYKH01000021.1"/>
</dbReference>
<gene>
    <name evidence="11" type="ORF">SAOR_10360</name>
</gene>
<dbReference type="InterPro" id="IPR036188">
    <property type="entry name" value="FAD/NAD-bd_sf"/>
</dbReference>
<comment type="subcellular location">
    <subcellularLocation>
        <location evidence="2">Cytoplasm</location>
    </subcellularLocation>
</comment>
<keyword evidence="8" id="KW-0520">NAD</keyword>
<accession>A0A423PLI0</accession>
<dbReference type="InterPro" id="IPR023753">
    <property type="entry name" value="FAD/NAD-binding_dom"/>
</dbReference>
<keyword evidence="7" id="KW-0560">Oxidoreductase</keyword>
<name>A0A423PLI0_9GAMM</name>
<evidence type="ECO:0000256" key="6">
    <source>
        <dbReference type="ARBA" id="ARBA00022827"/>
    </source>
</evidence>
<dbReference type="SUPFAM" id="SSF51905">
    <property type="entry name" value="FAD/NAD(P)-binding domain"/>
    <property type="match status" value="2"/>
</dbReference>
<keyword evidence="6" id="KW-0274">FAD</keyword>
<keyword evidence="4" id="KW-0963">Cytoplasm</keyword>
<dbReference type="InterPro" id="IPR050260">
    <property type="entry name" value="FAD-bd_OxRdtase"/>
</dbReference>
<keyword evidence="12" id="KW-1185">Reference proteome</keyword>
<dbReference type="AlphaFoldDB" id="A0A423PLI0"/>
<evidence type="ECO:0000256" key="3">
    <source>
        <dbReference type="ARBA" id="ARBA00006442"/>
    </source>
</evidence>
<evidence type="ECO:0000313" key="12">
    <source>
        <dbReference type="Proteomes" id="UP000283993"/>
    </source>
</evidence>
<dbReference type="PRINTS" id="PR00368">
    <property type="entry name" value="FADPNR"/>
</dbReference>
<dbReference type="Gene3D" id="3.30.390.120">
    <property type="match status" value="1"/>
</dbReference>
<evidence type="ECO:0000259" key="10">
    <source>
        <dbReference type="Pfam" id="PF18113"/>
    </source>
</evidence>
<feature type="domain" description="Rubredoxin binding" evidence="10">
    <location>
        <begin position="310"/>
        <end position="378"/>
    </location>
</feature>
<comment type="caution">
    <text evidence="11">The sequence shown here is derived from an EMBL/GenBank/DDBJ whole genome shotgun (WGS) entry which is preliminary data.</text>
</comment>
<organism evidence="11 12">
    <name type="scientific">Salinisphaera orenii MK-B5</name>
    <dbReference type="NCBI Taxonomy" id="856730"/>
    <lineage>
        <taxon>Bacteria</taxon>
        <taxon>Pseudomonadati</taxon>
        <taxon>Pseudomonadota</taxon>
        <taxon>Gammaproteobacteria</taxon>
        <taxon>Salinisphaerales</taxon>
        <taxon>Salinisphaeraceae</taxon>
        <taxon>Salinisphaera</taxon>
    </lineage>
</organism>
<dbReference type="EMBL" id="AYKH01000021">
    <property type="protein sequence ID" value="ROO26429.1"/>
    <property type="molecule type" value="Genomic_DNA"/>
</dbReference>
<reference evidence="11 12" key="1">
    <citation type="submission" date="2013-10" db="EMBL/GenBank/DDBJ databases">
        <title>Salinisphaera orenii MK-B5 Genome Sequencing.</title>
        <authorList>
            <person name="Lai Q."/>
            <person name="Li C."/>
            <person name="Shao Z."/>
        </authorList>
    </citation>
    <scope>NUCLEOTIDE SEQUENCE [LARGE SCALE GENOMIC DNA]</scope>
    <source>
        <strain evidence="11 12">MK-B5</strain>
    </source>
</reference>
<evidence type="ECO:0000256" key="8">
    <source>
        <dbReference type="ARBA" id="ARBA00023027"/>
    </source>
</evidence>
<comment type="cofactor">
    <cofactor evidence="1">
        <name>FAD</name>
        <dbReference type="ChEBI" id="CHEBI:57692"/>
    </cofactor>
</comment>
<dbReference type="PANTHER" id="PTHR43429">
    <property type="entry name" value="PYRIDINE NUCLEOTIDE-DISULFIDE OXIDOREDUCTASE DOMAIN-CONTAINING"/>
    <property type="match status" value="1"/>
</dbReference>
<evidence type="ECO:0000256" key="2">
    <source>
        <dbReference type="ARBA" id="ARBA00004496"/>
    </source>
</evidence>
<dbReference type="GO" id="GO:0005737">
    <property type="term" value="C:cytoplasm"/>
    <property type="evidence" value="ECO:0007669"/>
    <property type="project" value="UniProtKB-SubCell"/>
</dbReference>
<keyword evidence="5" id="KW-0285">Flavoprotein</keyword>
<evidence type="ECO:0000313" key="11">
    <source>
        <dbReference type="EMBL" id="ROO26429.1"/>
    </source>
</evidence>
<sequence length="384" mass="40823">MDPIIILGTGLAGYGTARELRKHDSETPLVLITRDDGASYYKPDLSEAHAKDAAPEDLVKRDAEAMAADLDAEIMTHRQVEAIDPAAHTVSLNGETRTYRKLVLANGAEPIVLNLGGDAVQSIHKVNTLADYRVFRGNLVEGGHVAIIGAGLIGCEFANDLIGAGYDVSVIDPAGWPLSQLLPKDCGRAVKQALGRAGVSWYLGRAAVGVHDASGQRQVVLDDDDSVHADVVLSAVGLRADIELAEAAGLAVDRGVLVDRTLVTSDPDIYALGDCAEVDGHWRPYVGPLMQCARTLGKTLAAAEGDTAGQVKYPTLPIIVKTHVCPVIVYPPVDRHGEWAVEGSGTDLEARFVDEEGALQGFALTGEATNKRRDYLKEAPPLMD</sequence>
<dbReference type="InterPro" id="IPR041364">
    <property type="entry name" value="Rbx-bd"/>
</dbReference>
<protein>
    <submittedName>
        <fullName evidence="11">Pyridine nucleotide-disulfide oxidoreductase</fullName>
    </submittedName>
</protein>
<dbReference type="Pfam" id="PF07992">
    <property type="entry name" value="Pyr_redox_2"/>
    <property type="match status" value="1"/>
</dbReference>
<comment type="similarity">
    <text evidence="3">Belongs to the FAD-dependent oxidoreductase family.</text>
</comment>
<evidence type="ECO:0000256" key="1">
    <source>
        <dbReference type="ARBA" id="ARBA00001974"/>
    </source>
</evidence>
<evidence type="ECO:0000259" key="9">
    <source>
        <dbReference type="Pfam" id="PF07992"/>
    </source>
</evidence>